<feature type="transmembrane region" description="Helical" evidence="7">
    <location>
        <begin position="213"/>
        <end position="230"/>
    </location>
</feature>
<keyword evidence="6 7" id="KW-0472">Membrane</keyword>
<evidence type="ECO:0000256" key="6">
    <source>
        <dbReference type="ARBA" id="ARBA00023136"/>
    </source>
</evidence>
<evidence type="ECO:0000256" key="3">
    <source>
        <dbReference type="ARBA" id="ARBA00022475"/>
    </source>
</evidence>
<name>A0A6M5YMG8_9BACT</name>
<dbReference type="KEGG" id="ftj:FTUN_2866"/>
<dbReference type="InterPro" id="IPR032818">
    <property type="entry name" value="DedA-like"/>
</dbReference>
<keyword evidence="11" id="KW-1185">Reference proteome</keyword>
<dbReference type="InterPro" id="IPR032816">
    <property type="entry name" value="VTT_dom"/>
</dbReference>
<sequence>MEDFFTQVWKILETLFDFRNLSHPERFEAALNQPGVFWAALVAVNIIVFTETGLLIGFLLPGDSLLVVLGIVAQLSGWGLVPFIASLCCAAIIGDTVGYWIGNKAGPAIFSRPSSRFFKQAYLLRAKAFYEKHGGKTIILARFVPIVRTFVPVVAGAAKMNYRTFLSYNVIGGVAWIVSMLLFGYYLIPIANPPMQKLLGDPNFTWAKQIDKVVIAVIFVSVLPIAWKAGRHWLDKRKPPTTGSPAVPAVAASVAAETPSPSPTSP</sequence>
<feature type="compositionally biased region" description="Low complexity" evidence="8">
    <location>
        <begin position="240"/>
        <end position="259"/>
    </location>
</feature>
<gene>
    <name evidence="10" type="ORF">FTUN_2866</name>
</gene>
<dbReference type="GO" id="GO:0005886">
    <property type="term" value="C:plasma membrane"/>
    <property type="evidence" value="ECO:0007669"/>
    <property type="project" value="UniProtKB-SubCell"/>
</dbReference>
<keyword evidence="5 7" id="KW-1133">Transmembrane helix</keyword>
<dbReference type="Pfam" id="PF09335">
    <property type="entry name" value="VTT_dom"/>
    <property type="match status" value="1"/>
</dbReference>
<comment type="subcellular location">
    <subcellularLocation>
        <location evidence="1 7">Cell membrane</location>
        <topology evidence="1 7">Multi-pass membrane protein</topology>
    </subcellularLocation>
</comment>
<dbReference type="RefSeq" id="WP_171471123.1">
    <property type="nucleotide sequence ID" value="NZ_CP053452.2"/>
</dbReference>
<dbReference type="PANTHER" id="PTHR30353:SF0">
    <property type="entry name" value="TRANSMEMBRANE PROTEIN"/>
    <property type="match status" value="1"/>
</dbReference>
<comment type="similarity">
    <text evidence="2 7">Belongs to the DedA family.</text>
</comment>
<feature type="transmembrane region" description="Helical" evidence="7">
    <location>
        <begin position="67"/>
        <end position="93"/>
    </location>
</feature>
<evidence type="ECO:0000256" key="5">
    <source>
        <dbReference type="ARBA" id="ARBA00022989"/>
    </source>
</evidence>
<protein>
    <submittedName>
        <fullName evidence="10">DedA protein</fullName>
    </submittedName>
</protein>
<dbReference type="AlphaFoldDB" id="A0A6M5YMG8"/>
<reference evidence="11" key="1">
    <citation type="submission" date="2020-05" db="EMBL/GenBank/DDBJ databases">
        <title>Frigoriglobus tundricola gen. nov., sp. nov., a psychrotolerant cellulolytic planctomycete of the family Gemmataceae with two divergent copies of 16S rRNA gene.</title>
        <authorList>
            <person name="Kulichevskaya I.S."/>
            <person name="Ivanova A.A."/>
            <person name="Naumoff D.G."/>
            <person name="Beletsky A.V."/>
            <person name="Rijpstra W.I.C."/>
            <person name="Sinninghe Damste J.S."/>
            <person name="Mardanov A.V."/>
            <person name="Ravin N.V."/>
            <person name="Dedysh S.N."/>
        </authorList>
    </citation>
    <scope>NUCLEOTIDE SEQUENCE [LARGE SCALE GENOMIC DNA]</scope>
    <source>
        <strain evidence="11">PL17</strain>
    </source>
</reference>
<feature type="transmembrane region" description="Helical" evidence="7">
    <location>
        <begin position="165"/>
        <end position="188"/>
    </location>
</feature>
<evidence type="ECO:0000256" key="1">
    <source>
        <dbReference type="ARBA" id="ARBA00004651"/>
    </source>
</evidence>
<organism evidence="10 11">
    <name type="scientific">Frigoriglobus tundricola</name>
    <dbReference type="NCBI Taxonomy" id="2774151"/>
    <lineage>
        <taxon>Bacteria</taxon>
        <taxon>Pseudomonadati</taxon>
        <taxon>Planctomycetota</taxon>
        <taxon>Planctomycetia</taxon>
        <taxon>Gemmatales</taxon>
        <taxon>Gemmataceae</taxon>
        <taxon>Frigoriglobus</taxon>
    </lineage>
</organism>
<evidence type="ECO:0000256" key="4">
    <source>
        <dbReference type="ARBA" id="ARBA00022692"/>
    </source>
</evidence>
<evidence type="ECO:0000256" key="2">
    <source>
        <dbReference type="ARBA" id="ARBA00010792"/>
    </source>
</evidence>
<proteinExistence type="inferred from homology"/>
<evidence type="ECO:0000313" key="10">
    <source>
        <dbReference type="EMBL" id="QJW95319.1"/>
    </source>
</evidence>
<evidence type="ECO:0000259" key="9">
    <source>
        <dbReference type="Pfam" id="PF09335"/>
    </source>
</evidence>
<feature type="domain" description="VTT" evidence="9">
    <location>
        <begin position="60"/>
        <end position="185"/>
    </location>
</feature>
<dbReference type="Proteomes" id="UP000503447">
    <property type="component" value="Chromosome"/>
</dbReference>
<keyword evidence="4 7" id="KW-0812">Transmembrane</keyword>
<evidence type="ECO:0000256" key="7">
    <source>
        <dbReference type="RuleBase" id="RU367016"/>
    </source>
</evidence>
<accession>A0A6M5YMG8</accession>
<keyword evidence="3 7" id="KW-1003">Cell membrane</keyword>
<feature type="region of interest" description="Disordered" evidence="8">
    <location>
        <begin position="237"/>
        <end position="266"/>
    </location>
</feature>
<feature type="transmembrane region" description="Helical" evidence="7">
    <location>
        <begin position="36"/>
        <end position="60"/>
    </location>
</feature>
<dbReference type="PANTHER" id="PTHR30353">
    <property type="entry name" value="INNER MEMBRANE PROTEIN DEDA-RELATED"/>
    <property type="match status" value="1"/>
</dbReference>
<evidence type="ECO:0000256" key="8">
    <source>
        <dbReference type="SAM" id="MobiDB-lite"/>
    </source>
</evidence>
<dbReference type="EMBL" id="CP053452">
    <property type="protein sequence ID" value="QJW95319.1"/>
    <property type="molecule type" value="Genomic_DNA"/>
</dbReference>
<evidence type="ECO:0000313" key="11">
    <source>
        <dbReference type="Proteomes" id="UP000503447"/>
    </source>
</evidence>